<reference evidence="1 2" key="1">
    <citation type="journal article" date="2019" name="Emerg. Microbes Infect.">
        <title>Comprehensive subspecies identification of 175 nontuberculous mycobacteria species based on 7547 genomic profiles.</title>
        <authorList>
            <person name="Matsumoto Y."/>
            <person name="Kinjo T."/>
            <person name="Motooka D."/>
            <person name="Nabeya D."/>
            <person name="Jung N."/>
            <person name="Uechi K."/>
            <person name="Horii T."/>
            <person name="Iida T."/>
            <person name="Fujita J."/>
            <person name="Nakamura S."/>
        </authorList>
    </citation>
    <scope>NUCLEOTIDE SEQUENCE [LARGE SCALE GENOMIC DNA]</scope>
    <source>
        <strain evidence="1 2">JCM 15296</strain>
    </source>
</reference>
<gene>
    <name evidence="1" type="ORF">MAUB_34140</name>
</gene>
<evidence type="ECO:0008006" key="3">
    <source>
        <dbReference type="Google" id="ProtNLM"/>
    </source>
</evidence>
<organism evidence="1 2">
    <name type="scientific">Mycolicibacterium aubagnense</name>
    <dbReference type="NCBI Taxonomy" id="319707"/>
    <lineage>
        <taxon>Bacteria</taxon>
        <taxon>Bacillati</taxon>
        <taxon>Actinomycetota</taxon>
        <taxon>Actinomycetes</taxon>
        <taxon>Mycobacteriales</taxon>
        <taxon>Mycobacteriaceae</taxon>
        <taxon>Mycolicibacterium</taxon>
    </lineage>
</organism>
<proteinExistence type="predicted"/>
<evidence type="ECO:0000313" key="1">
    <source>
        <dbReference type="EMBL" id="BBX85541.1"/>
    </source>
</evidence>
<sequence>MSSAGEGVSGLHSESGCRLVGELFNVAVTAAHEELASHAGKLSTAADRYQRADKEIGERLDRLIR</sequence>
<name>A0ABN5YXB2_9MYCO</name>
<dbReference type="Proteomes" id="UP000465609">
    <property type="component" value="Chromosome"/>
</dbReference>
<protein>
    <recommendedName>
        <fullName evidence="3">ESX-1 secretion-associated protein</fullName>
    </recommendedName>
</protein>
<dbReference type="EMBL" id="AP022577">
    <property type="protein sequence ID" value="BBX85541.1"/>
    <property type="molecule type" value="Genomic_DNA"/>
</dbReference>
<accession>A0ABN5YXB2</accession>
<keyword evidence="2" id="KW-1185">Reference proteome</keyword>
<evidence type="ECO:0000313" key="2">
    <source>
        <dbReference type="Proteomes" id="UP000465609"/>
    </source>
</evidence>